<evidence type="ECO:0000256" key="1">
    <source>
        <dbReference type="SAM" id="SignalP"/>
    </source>
</evidence>
<dbReference type="AlphaFoldDB" id="A0A495RJ45"/>
<dbReference type="Proteomes" id="UP000278542">
    <property type="component" value="Unassembled WGS sequence"/>
</dbReference>
<name>A0A495RJ45_9GAMM</name>
<dbReference type="Gene3D" id="2.40.160.10">
    <property type="entry name" value="Porin"/>
    <property type="match status" value="1"/>
</dbReference>
<dbReference type="InterPro" id="IPR023614">
    <property type="entry name" value="Porin_dom_sf"/>
</dbReference>
<keyword evidence="3" id="KW-1185">Reference proteome</keyword>
<gene>
    <name evidence="2" type="ORF">DES39_0613</name>
</gene>
<keyword evidence="1" id="KW-0732">Signal</keyword>
<feature type="chain" id="PRO_5019794353" description="Outer membrane OprD family porin" evidence="1">
    <location>
        <begin position="21"/>
        <end position="443"/>
    </location>
</feature>
<feature type="signal peptide" evidence="1">
    <location>
        <begin position="1"/>
        <end position="20"/>
    </location>
</feature>
<dbReference type="RefSeq" id="WP_121144285.1">
    <property type="nucleotide sequence ID" value="NZ_RBWY01000001.1"/>
</dbReference>
<evidence type="ECO:0000313" key="3">
    <source>
        <dbReference type="Proteomes" id="UP000278542"/>
    </source>
</evidence>
<evidence type="ECO:0000313" key="2">
    <source>
        <dbReference type="EMBL" id="RKS87389.1"/>
    </source>
</evidence>
<accession>A0A495RJ45</accession>
<evidence type="ECO:0008006" key="4">
    <source>
        <dbReference type="Google" id="ProtNLM"/>
    </source>
</evidence>
<reference evidence="2 3" key="1">
    <citation type="submission" date="2018-10" db="EMBL/GenBank/DDBJ databases">
        <title>Genomic Encyclopedia of Type Strains, Phase IV (KMG-IV): sequencing the most valuable type-strain genomes for metagenomic binning, comparative biology and taxonomic classification.</title>
        <authorList>
            <person name="Goeker M."/>
        </authorList>
    </citation>
    <scope>NUCLEOTIDE SEQUENCE [LARGE SCALE GENOMIC DNA]</scope>
    <source>
        <strain evidence="2 3">DSM 22228</strain>
    </source>
</reference>
<sequence>MQKPAIALLGLILTTLSVQANDNSHYSLLDLLAEDAFFKDSKIDLTLRNYWKYLKENEANPKEVHNAWGQAFGVDYKSGYFFDFIGVDATMTSVIKLGASDYFSTRGLLYNDGSGFNKDNAKGFNKIGQRYIKVKLGNKQANFNGKYGWQILKNYGVLTASNRLTENSYLGYSGTFVYHNVSLDTAYVKSSINRDSPNKTTFQTKDKKRIDYIATAGLTYRDNDLYLTYNYGEAEDYQRRHVIEGSYHPIKQLTLGSQIYGSYALDAYKNMPASKKEYDHDAWHYATDIKWKEQDWSLKFGIAYTRAKKDNAVGYYGRHLTQNSRGRFNALTSSGVDYMRDGELALTALGTYDFIKDIMTGLQINYGQFNYQGNTVRTGEINLINRWVPSDARLKNLSVFSMFGYGWSYKNNNKTPILDANNKYQRSPSLSGEVIIEYRYNLL</sequence>
<dbReference type="EMBL" id="RBWY01000001">
    <property type="protein sequence ID" value="RKS87389.1"/>
    <property type="molecule type" value="Genomic_DNA"/>
</dbReference>
<protein>
    <recommendedName>
        <fullName evidence="4">Outer membrane OprD family porin</fullName>
    </recommendedName>
</protein>
<proteinExistence type="predicted"/>
<comment type="caution">
    <text evidence="2">The sequence shown here is derived from an EMBL/GenBank/DDBJ whole genome shotgun (WGS) entry which is preliminary data.</text>
</comment>
<organism evidence="2 3">
    <name type="scientific">Orbus hercynius</name>
    <dbReference type="NCBI Taxonomy" id="593135"/>
    <lineage>
        <taxon>Bacteria</taxon>
        <taxon>Pseudomonadati</taxon>
        <taxon>Pseudomonadota</taxon>
        <taxon>Gammaproteobacteria</taxon>
        <taxon>Orbales</taxon>
        <taxon>Orbaceae</taxon>
        <taxon>Orbus</taxon>
    </lineage>
</organism>
<dbReference type="OrthoDB" id="9151008at2"/>